<keyword evidence="6 12" id="KW-0732">Signal</keyword>
<evidence type="ECO:0000256" key="5">
    <source>
        <dbReference type="ARBA" id="ARBA00022614"/>
    </source>
</evidence>
<evidence type="ECO:0000256" key="8">
    <source>
        <dbReference type="ARBA" id="ARBA00023018"/>
    </source>
</evidence>
<dbReference type="SMART" id="SM00369">
    <property type="entry name" value="LRR_TYP"/>
    <property type="match status" value="3"/>
</dbReference>
<dbReference type="PROSITE" id="PS50912">
    <property type="entry name" value="EAR"/>
    <property type="match status" value="7"/>
</dbReference>
<comment type="subcellular location">
    <subcellularLocation>
        <location evidence="1">Cytoplasm</location>
    </subcellularLocation>
    <subcellularLocation>
        <location evidence="2">Secreted</location>
    </subcellularLocation>
    <subcellularLocation>
        <location evidence="10">Synapse</location>
    </subcellularLocation>
</comment>
<keyword evidence="15" id="KW-1185">Reference proteome</keyword>
<dbReference type="SUPFAM" id="SSF52058">
    <property type="entry name" value="L domain-like"/>
    <property type="match status" value="1"/>
</dbReference>
<dbReference type="GO" id="GO:0045202">
    <property type="term" value="C:synapse"/>
    <property type="evidence" value="ECO:0007669"/>
    <property type="project" value="UniProtKB-SubCell"/>
</dbReference>
<dbReference type="Pfam" id="PF03736">
    <property type="entry name" value="EPTP"/>
    <property type="match status" value="7"/>
</dbReference>
<dbReference type="Gene3D" id="3.80.10.10">
    <property type="entry name" value="Ribonuclease Inhibitor"/>
    <property type="match status" value="1"/>
</dbReference>
<gene>
    <name evidence="14" type="ORF">ACEWY4_025907</name>
</gene>
<accession>A0ABD1ITS8</accession>
<evidence type="ECO:0000256" key="6">
    <source>
        <dbReference type="ARBA" id="ARBA00022729"/>
    </source>
</evidence>
<dbReference type="PANTHER" id="PTHR24367">
    <property type="entry name" value="LEUCINE-RICH REPEAT-CONTAINING PROTEIN"/>
    <property type="match status" value="1"/>
</dbReference>
<evidence type="ECO:0000256" key="3">
    <source>
        <dbReference type="ARBA" id="ARBA00022490"/>
    </source>
</evidence>
<evidence type="ECO:0000256" key="10">
    <source>
        <dbReference type="ARBA" id="ARBA00034103"/>
    </source>
</evidence>
<evidence type="ECO:0000256" key="2">
    <source>
        <dbReference type="ARBA" id="ARBA00004613"/>
    </source>
</evidence>
<dbReference type="Proteomes" id="UP001591681">
    <property type="component" value="Unassembled WGS sequence"/>
</dbReference>
<keyword evidence="3" id="KW-0963">Cytoplasm</keyword>
<dbReference type="EMBL" id="JBHFQA010000023">
    <property type="protein sequence ID" value="KAL2078222.1"/>
    <property type="molecule type" value="Genomic_DNA"/>
</dbReference>
<dbReference type="FunFam" id="3.80.10.10:FF:000017">
    <property type="entry name" value="leucine-rich repeat LGI family member 3"/>
    <property type="match status" value="1"/>
</dbReference>
<reference evidence="14 15" key="1">
    <citation type="submission" date="2024-09" db="EMBL/GenBank/DDBJ databases">
        <title>A chromosome-level genome assembly of Gray's grenadier anchovy, Coilia grayii.</title>
        <authorList>
            <person name="Fu Z."/>
        </authorList>
    </citation>
    <scope>NUCLEOTIDE SEQUENCE [LARGE SCALE GENOMIC DNA]</scope>
    <source>
        <strain evidence="14">G4</strain>
        <tissue evidence="14">Muscle</tissue>
    </source>
</reference>
<sequence>MGYTNKTVRGCALLLWIGTLLLLAEGRRPKQPRCPASCTCTKDNALCENIRSVPHSFPPDVVSLSFVKSGFTEIAGGSFLHTPALQLLLFTANSFDSIDEDAFLGLPHLEYLFIENNKIDSISPYAFRGLKSLIHLSLAYNNLESLPKDVFKGMDALTKVDLRGNLFHCDCKLKWLVEWMYNTNATVDQIFCAGPPLYQGKKINDLVPQSFDCITAEFASHQPLKFESISVEAFTFGNDQYVVFAQPFTGTCNFLEWDHVEMVFRTYDSIESTSTVVCKPLVIDNQLFIIVAQLFGGSHIYKRDVSANKFIKIQDIDILKIRKPNDIETFRIDGESFFVIADSSKAGSTTVYKWNGNGFYSHQSLHPWYRDTDVEYLDIAGKPHLILSSSSQRPVIYQWNKAQKLFDRRTDIPEMEDVYAVKHFHVKADLYICLTRFIGDSKVMRWDGNMFVELQTMPSRGSMVFQPVVIGSWQYAILGSDYSLTQVYQWDTKKGQFVHFQELNIQAPRAFALVSIDNKEFLLASSFKGRSQIYEHLIIDLSN</sequence>
<evidence type="ECO:0000256" key="12">
    <source>
        <dbReference type="SAM" id="SignalP"/>
    </source>
</evidence>
<evidence type="ECO:0000256" key="7">
    <source>
        <dbReference type="ARBA" id="ARBA00022737"/>
    </source>
</evidence>
<name>A0ABD1ITS8_9TELE</name>
<dbReference type="InterPro" id="IPR003591">
    <property type="entry name" value="Leu-rich_rpt_typical-subtyp"/>
</dbReference>
<keyword evidence="9" id="KW-0325">Glycoprotein</keyword>
<keyword evidence="7" id="KW-0677">Repeat</keyword>
<evidence type="ECO:0000256" key="11">
    <source>
        <dbReference type="ARBA" id="ARBA00040825"/>
    </source>
</evidence>
<dbReference type="GO" id="GO:0005576">
    <property type="term" value="C:extracellular region"/>
    <property type="evidence" value="ECO:0007669"/>
    <property type="project" value="UniProtKB-SubCell"/>
</dbReference>
<keyword evidence="8" id="KW-0770">Synapse</keyword>
<dbReference type="SUPFAM" id="SSF101908">
    <property type="entry name" value="Putative isomerase YbhE"/>
    <property type="match status" value="1"/>
</dbReference>
<dbReference type="InterPro" id="IPR032675">
    <property type="entry name" value="LRR_dom_sf"/>
</dbReference>
<dbReference type="InterPro" id="IPR000483">
    <property type="entry name" value="Cys-rich_flank_reg_C"/>
</dbReference>
<dbReference type="InterPro" id="IPR051295">
    <property type="entry name" value="LGI_related"/>
</dbReference>
<dbReference type="GO" id="GO:0005737">
    <property type="term" value="C:cytoplasm"/>
    <property type="evidence" value="ECO:0007669"/>
    <property type="project" value="UniProtKB-SubCell"/>
</dbReference>
<feature type="chain" id="PRO_5044872391" description="Leucine-rich glioma-inactivated protein 1" evidence="12">
    <location>
        <begin position="27"/>
        <end position="543"/>
    </location>
</feature>
<evidence type="ECO:0000313" key="15">
    <source>
        <dbReference type="Proteomes" id="UP001591681"/>
    </source>
</evidence>
<dbReference type="SMART" id="SM00082">
    <property type="entry name" value="LRRCT"/>
    <property type="match status" value="1"/>
</dbReference>
<dbReference type="PROSITE" id="PS51450">
    <property type="entry name" value="LRR"/>
    <property type="match status" value="1"/>
</dbReference>
<dbReference type="InterPro" id="IPR009039">
    <property type="entry name" value="EAR"/>
</dbReference>
<feature type="domain" description="LRRCT" evidence="13">
    <location>
        <begin position="165"/>
        <end position="214"/>
    </location>
</feature>
<evidence type="ECO:0000256" key="1">
    <source>
        <dbReference type="ARBA" id="ARBA00004496"/>
    </source>
</evidence>
<organism evidence="14 15">
    <name type="scientific">Coilia grayii</name>
    <name type="common">Gray's grenadier anchovy</name>
    <dbReference type="NCBI Taxonomy" id="363190"/>
    <lineage>
        <taxon>Eukaryota</taxon>
        <taxon>Metazoa</taxon>
        <taxon>Chordata</taxon>
        <taxon>Craniata</taxon>
        <taxon>Vertebrata</taxon>
        <taxon>Euteleostomi</taxon>
        <taxon>Actinopterygii</taxon>
        <taxon>Neopterygii</taxon>
        <taxon>Teleostei</taxon>
        <taxon>Clupei</taxon>
        <taxon>Clupeiformes</taxon>
        <taxon>Clupeoidei</taxon>
        <taxon>Engraulidae</taxon>
        <taxon>Coilinae</taxon>
        <taxon>Coilia</taxon>
    </lineage>
</organism>
<evidence type="ECO:0000256" key="4">
    <source>
        <dbReference type="ARBA" id="ARBA00022525"/>
    </source>
</evidence>
<dbReference type="PANTHER" id="PTHR24367:SF17">
    <property type="entry name" value="LEUCINE-RICH GLIOMA-INACTIVATED PROTEIN 1"/>
    <property type="match status" value="1"/>
</dbReference>
<keyword evidence="4" id="KW-0964">Secreted</keyword>
<dbReference type="InterPro" id="IPR001611">
    <property type="entry name" value="Leu-rich_rpt"/>
</dbReference>
<evidence type="ECO:0000256" key="9">
    <source>
        <dbReference type="ARBA" id="ARBA00023180"/>
    </source>
</evidence>
<proteinExistence type="predicted"/>
<dbReference type="InterPro" id="IPR005492">
    <property type="entry name" value="EPTP"/>
</dbReference>
<evidence type="ECO:0000313" key="14">
    <source>
        <dbReference type="EMBL" id="KAL2078222.1"/>
    </source>
</evidence>
<keyword evidence="5" id="KW-0433">Leucine-rich repeat</keyword>
<dbReference type="Pfam" id="PF13855">
    <property type="entry name" value="LRR_8"/>
    <property type="match status" value="1"/>
</dbReference>
<feature type="signal peptide" evidence="12">
    <location>
        <begin position="1"/>
        <end position="26"/>
    </location>
</feature>
<evidence type="ECO:0000259" key="13">
    <source>
        <dbReference type="SMART" id="SM00082"/>
    </source>
</evidence>
<dbReference type="AlphaFoldDB" id="A0ABD1ITS8"/>
<protein>
    <recommendedName>
        <fullName evidence="11">Leucine-rich glioma-inactivated protein 1</fullName>
    </recommendedName>
</protein>
<comment type="caution">
    <text evidence="14">The sequence shown here is derived from an EMBL/GenBank/DDBJ whole genome shotgun (WGS) entry which is preliminary data.</text>
</comment>